<dbReference type="InterPro" id="IPR025345">
    <property type="entry name" value="DUF4249"/>
</dbReference>
<evidence type="ECO:0000313" key="2">
    <source>
        <dbReference type="Proteomes" id="UP000029736"/>
    </source>
</evidence>
<dbReference type="Pfam" id="PF14054">
    <property type="entry name" value="DUF4249"/>
    <property type="match status" value="1"/>
</dbReference>
<dbReference type="EMBL" id="JPOS01000018">
    <property type="protein sequence ID" value="KGE88676.1"/>
    <property type="molecule type" value="Genomic_DNA"/>
</dbReference>
<protein>
    <recommendedName>
        <fullName evidence="3">DUF4249 domain-containing protein</fullName>
    </recommendedName>
</protein>
<proteinExistence type="predicted"/>
<sequence length="278" mass="30758">MLGLLALSACNLEQEVEINLPDYEVRPVLEAYVEPGERYRLLLTRSAGYFAPLPSLDNLLEELLLDSAEVSITHDGVTYQLENTLLFDPTTQKIYNYAAGSNDLVPTESDLPFELNITLPNGETIRAETRLLPQVEIDSVVIEFPETGNPADTLARALTYFTDNPNTDNFYRRMLQLNSLDSLPEQDFVTDDRLVEDSTIAFGTGFNYKAGDTLITTLYHISEDYATFLESVDGAAAANGNPFGQPSPVISNLEGTANALGIFTALVSFRRNDIVMRN</sequence>
<keyword evidence="2" id="KW-1185">Reference proteome</keyword>
<name>A0A098S988_9BACT</name>
<organism evidence="1 2">
    <name type="scientific">Phaeodactylibacter xiamenensis</name>
    <dbReference type="NCBI Taxonomy" id="1524460"/>
    <lineage>
        <taxon>Bacteria</taxon>
        <taxon>Pseudomonadati</taxon>
        <taxon>Bacteroidota</taxon>
        <taxon>Saprospiria</taxon>
        <taxon>Saprospirales</taxon>
        <taxon>Haliscomenobacteraceae</taxon>
        <taxon>Phaeodactylibacter</taxon>
    </lineage>
</organism>
<gene>
    <name evidence="1" type="ORF">IX84_08405</name>
</gene>
<dbReference type="AlphaFoldDB" id="A0A098S988"/>
<dbReference type="Proteomes" id="UP000029736">
    <property type="component" value="Unassembled WGS sequence"/>
</dbReference>
<evidence type="ECO:0008006" key="3">
    <source>
        <dbReference type="Google" id="ProtNLM"/>
    </source>
</evidence>
<comment type="caution">
    <text evidence="1">The sequence shown here is derived from an EMBL/GenBank/DDBJ whole genome shotgun (WGS) entry which is preliminary data.</text>
</comment>
<reference evidence="1 2" key="1">
    <citation type="journal article" date="2014" name="Int. J. Syst. Evol. Microbiol.">
        <title>Phaeodactylibacter xiamenensis gen. nov., sp. nov., a member of the family Saprospiraceae isolated from the marine alga Phaeodactylum tricornutum.</title>
        <authorList>
            <person name="Chen Z.Jr."/>
            <person name="Lei X."/>
            <person name="Lai Q."/>
            <person name="Li Y."/>
            <person name="Zhang B."/>
            <person name="Zhang J."/>
            <person name="Zhang H."/>
            <person name="Yang L."/>
            <person name="Zheng W."/>
            <person name="Tian Y."/>
            <person name="Yu Z."/>
            <person name="Xu H.Jr."/>
            <person name="Zheng T."/>
        </authorList>
    </citation>
    <scope>NUCLEOTIDE SEQUENCE [LARGE SCALE GENOMIC DNA]</scope>
    <source>
        <strain evidence="1 2">KD52</strain>
    </source>
</reference>
<evidence type="ECO:0000313" key="1">
    <source>
        <dbReference type="EMBL" id="KGE88676.1"/>
    </source>
</evidence>
<accession>A0A098S988</accession>